<feature type="domain" description="Halobacterial output" evidence="1">
    <location>
        <begin position="2"/>
        <end position="56"/>
    </location>
</feature>
<name>L9VZY5_9EURY</name>
<accession>L9VZY5</accession>
<evidence type="ECO:0000313" key="3">
    <source>
        <dbReference type="Proteomes" id="UP000011661"/>
    </source>
</evidence>
<organism evidence="2 3">
    <name type="scientific">Natronorubrum sulfidifaciens JCM 14089</name>
    <dbReference type="NCBI Taxonomy" id="1230460"/>
    <lineage>
        <taxon>Archaea</taxon>
        <taxon>Methanobacteriati</taxon>
        <taxon>Methanobacteriota</taxon>
        <taxon>Stenosarchaea group</taxon>
        <taxon>Halobacteria</taxon>
        <taxon>Halobacteriales</taxon>
        <taxon>Natrialbaceae</taxon>
        <taxon>Natronorubrum</taxon>
    </lineage>
</organism>
<dbReference type="Pfam" id="PF18545">
    <property type="entry name" value="HalOD1"/>
    <property type="match status" value="1"/>
</dbReference>
<dbReference type="Proteomes" id="UP000011661">
    <property type="component" value="Unassembled WGS sequence"/>
</dbReference>
<comment type="caution">
    <text evidence="2">The sequence shown here is derived from an EMBL/GenBank/DDBJ whole genome shotgun (WGS) entry which is preliminary data.</text>
</comment>
<protein>
    <recommendedName>
        <fullName evidence="1">Halobacterial output domain-containing protein</fullName>
    </recommendedName>
</protein>
<gene>
    <name evidence="2" type="ORF">C495_16455</name>
</gene>
<dbReference type="InterPro" id="IPR040624">
    <property type="entry name" value="HalOD1"/>
</dbReference>
<reference evidence="2 3" key="1">
    <citation type="journal article" date="2014" name="PLoS Genet.">
        <title>Phylogenetically driven sequencing of extremely halophilic archaea reveals strategies for static and dynamic osmo-response.</title>
        <authorList>
            <person name="Becker E.A."/>
            <person name="Seitzer P.M."/>
            <person name="Tritt A."/>
            <person name="Larsen D."/>
            <person name="Krusor M."/>
            <person name="Yao A.I."/>
            <person name="Wu D."/>
            <person name="Madern D."/>
            <person name="Eisen J.A."/>
            <person name="Darling A.E."/>
            <person name="Facciotti M.T."/>
        </authorList>
    </citation>
    <scope>NUCLEOTIDE SEQUENCE [LARGE SCALE GENOMIC DNA]</scope>
    <source>
        <strain evidence="2 3">JCM 14089</strain>
    </source>
</reference>
<evidence type="ECO:0000313" key="2">
    <source>
        <dbReference type="EMBL" id="ELY41618.1"/>
    </source>
</evidence>
<keyword evidence="3" id="KW-1185">Reference proteome</keyword>
<dbReference type="AlphaFoldDB" id="L9VZY5"/>
<sequence length="59" mass="6491">MAVAEREGITPEELRPLHDVVDPDALDALCTTSEISVAFPYEGYVVTVTADEPIHLEKH</sequence>
<dbReference type="PATRIC" id="fig|1230460.4.peg.3346"/>
<evidence type="ECO:0000259" key="1">
    <source>
        <dbReference type="Pfam" id="PF18545"/>
    </source>
</evidence>
<proteinExistence type="predicted"/>
<dbReference type="EMBL" id="AOHX01000051">
    <property type="protein sequence ID" value="ELY41618.1"/>
    <property type="molecule type" value="Genomic_DNA"/>
</dbReference>